<comment type="caution">
    <text evidence="2">The sequence shown here is derived from an EMBL/GenBank/DDBJ whole genome shotgun (WGS) entry which is preliminary data.</text>
</comment>
<dbReference type="Proteomes" id="UP000322294">
    <property type="component" value="Unassembled WGS sequence"/>
</dbReference>
<sequence length="343" mass="38083">MKKGLIRTFVKLLVAALLVNMAAFPALAVEIPGYEGGIKSEVEYAEILFITGEPVLLKGKVTVSQGRMKDGKRQDRISYSLYSDDRTVSLSRSITLEIRVQEMRDKRQVTTTAEIVRSSETVSVKKDRASQERYTLKNYNLSASTVTDVTPAVDYYTLVMRGRKIYDVNGGQGTVTVEMTGSGVGYDHSWGATETRRQLFLISAERRADAKKGTEAYEWTGRVEAEVSCSRTREISYVANEPRLISFKGGYMEVVKEESVAGYYYDLPRFDKNGMPGSGRNRGTEKISLALTPVNRMASIPKVLDLTGHWAQADAEKLLALGIIKGDGNYFWPGIAEKGSPLR</sequence>
<gene>
    <name evidence="2" type="ORF">LZ11_00789</name>
</gene>
<keyword evidence="3" id="KW-1185">Reference proteome</keyword>
<evidence type="ECO:0000256" key="1">
    <source>
        <dbReference type="SAM" id="SignalP"/>
    </source>
</evidence>
<keyword evidence="1" id="KW-0732">Signal</keyword>
<dbReference type="AlphaFoldDB" id="A0A5S5AYN4"/>
<protein>
    <submittedName>
        <fullName evidence="2">Uncharacterized protein</fullName>
    </submittedName>
</protein>
<reference evidence="2 3" key="1">
    <citation type="submission" date="2019-07" db="EMBL/GenBank/DDBJ databases">
        <title>Genomic Encyclopedia of Type Strains, Phase I: the one thousand microbial genomes (KMG-I) project.</title>
        <authorList>
            <person name="Kyrpides N."/>
        </authorList>
    </citation>
    <scope>NUCLEOTIDE SEQUENCE [LARGE SCALE GENOMIC DNA]</scope>
    <source>
        <strain evidence="2 3">DSM 16647</strain>
    </source>
</reference>
<feature type="chain" id="PRO_5024406645" evidence="1">
    <location>
        <begin position="29"/>
        <end position="343"/>
    </location>
</feature>
<proteinExistence type="predicted"/>
<name>A0A5S5AYN4_9FIRM</name>
<feature type="signal peptide" evidence="1">
    <location>
        <begin position="1"/>
        <end position="28"/>
    </location>
</feature>
<dbReference type="OrthoDB" id="2985276at2"/>
<accession>A0A5S5AYN4</accession>
<evidence type="ECO:0000313" key="3">
    <source>
        <dbReference type="Proteomes" id="UP000322294"/>
    </source>
</evidence>
<dbReference type="EMBL" id="VNHO01000006">
    <property type="protein sequence ID" value="TYP57474.1"/>
    <property type="molecule type" value="Genomic_DNA"/>
</dbReference>
<organism evidence="2 3">
    <name type="scientific">Thermosediminibacter litoriperuensis</name>
    <dbReference type="NCBI Taxonomy" id="291989"/>
    <lineage>
        <taxon>Bacteria</taxon>
        <taxon>Bacillati</taxon>
        <taxon>Bacillota</taxon>
        <taxon>Clostridia</taxon>
        <taxon>Thermosediminibacterales</taxon>
        <taxon>Thermosediminibacteraceae</taxon>
        <taxon>Thermosediminibacter</taxon>
    </lineage>
</organism>
<dbReference type="RefSeq" id="WP_148866587.1">
    <property type="nucleotide sequence ID" value="NZ_VNHO01000006.1"/>
</dbReference>
<evidence type="ECO:0000313" key="2">
    <source>
        <dbReference type="EMBL" id="TYP57474.1"/>
    </source>
</evidence>